<sequence length="163" mass="18333">NANDTPSILSSLEQDLMDLDDDEPMVSQASSMSTASIESSSAVSDTNMEYPNYLTGESSTQRTNDSDEPVTYSRTTGHLNTVNLKPFTVKMYQIFAKCSVYGYLYNEIVKSDRKLLSLTWLYGASNAMKTELIHHMNDNLLDKLDEQKRKELCGKIPLSGYHQ</sequence>
<feature type="compositionally biased region" description="Polar residues" evidence="1">
    <location>
        <begin position="45"/>
        <end position="63"/>
    </location>
</feature>
<protein>
    <submittedName>
        <fullName evidence="2">Uncharacterized protein</fullName>
    </submittedName>
</protein>
<keyword evidence="3" id="KW-1185">Reference proteome</keyword>
<dbReference type="EMBL" id="PJQM01005756">
    <property type="protein sequence ID" value="RCH80916.1"/>
    <property type="molecule type" value="Genomic_DNA"/>
</dbReference>
<feature type="region of interest" description="Disordered" evidence="1">
    <location>
        <begin position="19"/>
        <end position="74"/>
    </location>
</feature>
<accession>A0A367ITF6</accession>
<dbReference type="Proteomes" id="UP000253551">
    <property type="component" value="Unassembled WGS sequence"/>
</dbReference>
<name>A0A367ITF6_RHIST</name>
<feature type="compositionally biased region" description="Low complexity" evidence="1">
    <location>
        <begin position="27"/>
        <end position="44"/>
    </location>
</feature>
<proteinExistence type="predicted"/>
<feature type="non-terminal residue" evidence="2">
    <location>
        <position position="1"/>
    </location>
</feature>
<evidence type="ECO:0000313" key="2">
    <source>
        <dbReference type="EMBL" id="RCH80916.1"/>
    </source>
</evidence>
<evidence type="ECO:0000313" key="3">
    <source>
        <dbReference type="Proteomes" id="UP000253551"/>
    </source>
</evidence>
<organism evidence="2 3">
    <name type="scientific">Rhizopus stolonifer</name>
    <name type="common">Rhizopus nigricans</name>
    <dbReference type="NCBI Taxonomy" id="4846"/>
    <lineage>
        <taxon>Eukaryota</taxon>
        <taxon>Fungi</taxon>
        <taxon>Fungi incertae sedis</taxon>
        <taxon>Mucoromycota</taxon>
        <taxon>Mucoromycotina</taxon>
        <taxon>Mucoromycetes</taxon>
        <taxon>Mucorales</taxon>
        <taxon>Mucorineae</taxon>
        <taxon>Rhizopodaceae</taxon>
        <taxon>Rhizopus</taxon>
    </lineage>
</organism>
<gene>
    <name evidence="2" type="ORF">CU098_007300</name>
</gene>
<evidence type="ECO:0000256" key="1">
    <source>
        <dbReference type="SAM" id="MobiDB-lite"/>
    </source>
</evidence>
<comment type="caution">
    <text evidence="2">The sequence shown here is derived from an EMBL/GenBank/DDBJ whole genome shotgun (WGS) entry which is preliminary data.</text>
</comment>
<reference evidence="2 3" key="1">
    <citation type="journal article" date="2018" name="G3 (Bethesda)">
        <title>Phylogenetic and Phylogenomic Definition of Rhizopus Species.</title>
        <authorList>
            <person name="Gryganskyi A.P."/>
            <person name="Golan J."/>
            <person name="Dolatabadi S."/>
            <person name="Mondo S."/>
            <person name="Robb S."/>
            <person name="Idnurm A."/>
            <person name="Muszewska A."/>
            <person name="Steczkiewicz K."/>
            <person name="Masonjones S."/>
            <person name="Liao H.L."/>
            <person name="Gajdeczka M.T."/>
            <person name="Anike F."/>
            <person name="Vuek A."/>
            <person name="Anishchenko I.M."/>
            <person name="Voigt K."/>
            <person name="de Hoog G.S."/>
            <person name="Smith M.E."/>
            <person name="Heitman J."/>
            <person name="Vilgalys R."/>
            <person name="Stajich J.E."/>
        </authorList>
    </citation>
    <scope>NUCLEOTIDE SEQUENCE [LARGE SCALE GENOMIC DNA]</scope>
    <source>
        <strain evidence="2 3">LSU 92-RS-03</strain>
    </source>
</reference>
<dbReference type="AlphaFoldDB" id="A0A367ITF6"/>